<dbReference type="PIRSF" id="PIRSF000204">
    <property type="entry name" value="PNTB"/>
    <property type="match status" value="1"/>
</dbReference>
<evidence type="ECO:0000256" key="17">
    <source>
        <dbReference type="SAM" id="Phobius"/>
    </source>
</evidence>
<keyword evidence="9 17" id="KW-0812">Transmembrane</keyword>
<feature type="transmembrane region" description="Helical" evidence="17">
    <location>
        <begin position="203"/>
        <end position="224"/>
    </location>
</feature>
<reference evidence="19" key="1">
    <citation type="submission" date="2022-08" db="EMBL/GenBank/DDBJ databases">
        <title>Catabolic pathway analysis in culturable SAR92 clade bacteria reveals their overlooked roles in DMSP degradation in coastal seas.</title>
        <authorList>
            <person name="He X."/>
            <person name="Zhang X."/>
            <person name="Zhang Y."/>
        </authorList>
    </citation>
    <scope>NUCLEOTIDE SEQUENCE</scope>
    <source>
        <strain evidence="19">H455</strain>
    </source>
</reference>
<keyword evidence="8 16" id="KW-0997">Cell inner membrane</keyword>
<keyword evidence="13 16" id="KW-0520">NAD</keyword>
<evidence type="ECO:0000256" key="2">
    <source>
        <dbReference type="ARBA" id="ARBA00004429"/>
    </source>
</evidence>
<dbReference type="EC" id="7.1.1.1" evidence="5 16"/>
<comment type="subcellular location">
    <subcellularLocation>
        <location evidence="2">Cell inner membrane</location>
        <topology evidence="2">Multi-pass membrane protein</topology>
    </subcellularLocation>
</comment>
<dbReference type="PANTHER" id="PTHR44758">
    <property type="entry name" value="NAD(P) TRANSHYDROGENASE SUBUNIT BETA"/>
    <property type="match status" value="1"/>
</dbReference>
<keyword evidence="11 16" id="KW-1278">Translocase</keyword>
<evidence type="ECO:0000256" key="13">
    <source>
        <dbReference type="ARBA" id="ARBA00023027"/>
    </source>
</evidence>
<evidence type="ECO:0000313" key="19">
    <source>
        <dbReference type="EMBL" id="UVW34444.1"/>
    </source>
</evidence>
<feature type="transmembrane region" description="Helical" evidence="17">
    <location>
        <begin position="31"/>
        <end position="51"/>
    </location>
</feature>
<evidence type="ECO:0000256" key="14">
    <source>
        <dbReference type="ARBA" id="ARBA00023136"/>
    </source>
</evidence>
<dbReference type="InterPro" id="IPR029035">
    <property type="entry name" value="DHS-like_NAD/FAD-binding_dom"/>
</dbReference>
<keyword evidence="12 17" id="KW-1133">Transmembrane helix</keyword>
<feature type="transmembrane region" description="Helical" evidence="17">
    <location>
        <begin position="139"/>
        <end position="163"/>
    </location>
</feature>
<dbReference type="SUPFAM" id="SSF52467">
    <property type="entry name" value="DHS-like NAD/FAD-binding domain"/>
    <property type="match status" value="1"/>
</dbReference>
<dbReference type="Pfam" id="PF02233">
    <property type="entry name" value="PNTB"/>
    <property type="match status" value="1"/>
</dbReference>
<evidence type="ECO:0000256" key="11">
    <source>
        <dbReference type="ARBA" id="ARBA00022967"/>
    </source>
</evidence>
<dbReference type="InterPro" id="IPR034300">
    <property type="entry name" value="PNTB-like"/>
</dbReference>
<evidence type="ECO:0000313" key="20">
    <source>
        <dbReference type="Proteomes" id="UP001059934"/>
    </source>
</evidence>
<evidence type="ECO:0000256" key="10">
    <source>
        <dbReference type="ARBA" id="ARBA00022857"/>
    </source>
</evidence>
<evidence type="ECO:0000256" key="7">
    <source>
        <dbReference type="ARBA" id="ARBA00022475"/>
    </source>
</evidence>
<accession>A0ABY5TML7</accession>
<sequence>MNENLVNFIYLIAGVLFILGIKGLTKPKTAVRGNMLSALGMLIAVVVTLLNMNTIDYTYVIAGVVVGSIVGSIMALRIQMTSMPQMVALLNGFGGGASLTIALAEYYTKLGATPASFAELLTPMVADSSAFGPGPEGTIALIAIGMTVLIGALTLTGSLVAFAKLQELMKKSYGLPGGPVGNALFVIAALVAVALVVVNPGNVAAMVAVVVLALLLGLFLVMPIGGADMPVVIALLNSYSGIAAAFAGFILGNTVLIIAGSLVGTSGLILTRIMCVAMNRSLANVLFGKMAAGGETVDADEVYAGKVTSAQPDEVAMLLENAQRVVIVPGYGMAMAQAQHAVRELADAIEAKGAEVQYGIHPVAGRMPGHMNVLLAEAEVPYDNLVEMDAINPTFEDTDVVIVIGANDVTNPMARDVEGSPIYGMPILNVDKAKTVVVIKRSLSPGFAGLPNPLFAMDHTLMVYGDGKKAVVDMTTALNQL</sequence>
<comment type="similarity">
    <text evidence="3 16">Belongs to the PNT beta subunit family.</text>
</comment>
<keyword evidence="7 16" id="KW-1003">Cell membrane</keyword>
<dbReference type="PANTHER" id="PTHR44758:SF1">
    <property type="entry name" value="NAD(P) TRANSHYDROGENASE SUBUNIT BETA"/>
    <property type="match status" value="1"/>
</dbReference>
<dbReference type="Gene3D" id="3.40.50.1220">
    <property type="entry name" value="TPP-binding domain"/>
    <property type="match status" value="1"/>
</dbReference>
<evidence type="ECO:0000256" key="9">
    <source>
        <dbReference type="ARBA" id="ARBA00022692"/>
    </source>
</evidence>
<feature type="transmembrane region" description="Helical" evidence="17">
    <location>
        <begin position="57"/>
        <end position="76"/>
    </location>
</feature>
<name>A0ABY5TML7_9GAMM</name>
<comment type="subunit">
    <text evidence="4">Heterodimer of an alpha and a beta chain.</text>
</comment>
<feature type="domain" description="NADP transhydrogenase beta-like" evidence="18">
    <location>
        <begin position="7"/>
        <end position="475"/>
    </location>
</feature>
<evidence type="ECO:0000256" key="6">
    <source>
        <dbReference type="ARBA" id="ARBA00014581"/>
    </source>
</evidence>
<evidence type="ECO:0000256" key="3">
    <source>
        <dbReference type="ARBA" id="ARBA00007919"/>
    </source>
</evidence>
<proteinExistence type="inferred from homology"/>
<evidence type="ECO:0000256" key="15">
    <source>
        <dbReference type="ARBA" id="ARBA00048202"/>
    </source>
</evidence>
<organism evidence="19 20">
    <name type="scientific">SAR92 clade bacterium H455</name>
    <dbReference type="NCBI Taxonomy" id="2974818"/>
    <lineage>
        <taxon>Bacteria</taxon>
        <taxon>Pseudomonadati</taxon>
        <taxon>Pseudomonadota</taxon>
        <taxon>Gammaproteobacteria</taxon>
        <taxon>Cellvibrionales</taxon>
        <taxon>Porticoccaceae</taxon>
        <taxon>SAR92 clade</taxon>
    </lineage>
</organism>
<evidence type="ECO:0000256" key="5">
    <source>
        <dbReference type="ARBA" id="ARBA00012943"/>
    </source>
</evidence>
<evidence type="ECO:0000256" key="12">
    <source>
        <dbReference type="ARBA" id="ARBA00022989"/>
    </source>
</evidence>
<dbReference type="EMBL" id="CP103416">
    <property type="protein sequence ID" value="UVW34444.1"/>
    <property type="molecule type" value="Genomic_DNA"/>
</dbReference>
<dbReference type="Proteomes" id="UP001059934">
    <property type="component" value="Chromosome"/>
</dbReference>
<evidence type="ECO:0000256" key="8">
    <source>
        <dbReference type="ARBA" id="ARBA00022519"/>
    </source>
</evidence>
<comment type="catalytic activity">
    <reaction evidence="15 16">
        <text>NAD(+) + NADPH + H(+)(in) = NADH + NADP(+) + H(+)(out)</text>
        <dbReference type="Rhea" id="RHEA:47992"/>
        <dbReference type="ChEBI" id="CHEBI:15378"/>
        <dbReference type="ChEBI" id="CHEBI:57540"/>
        <dbReference type="ChEBI" id="CHEBI:57783"/>
        <dbReference type="ChEBI" id="CHEBI:57945"/>
        <dbReference type="ChEBI" id="CHEBI:58349"/>
        <dbReference type="EC" id="7.1.1.1"/>
    </reaction>
</comment>
<feature type="transmembrane region" description="Helical" evidence="17">
    <location>
        <begin position="6"/>
        <end position="24"/>
    </location>
</feature>
<evidence type="ECO:0000259" key="18">
    <source>
        <dbReference type="Pfam" id="PF02233"/>
    </source>
</evidence>
<evidence type="ECO:0000256" key="1">
    <source>
        <dbReference type="ARBA" id="ARBA00003943"/>
    </source>
</evidence>
<gene>
    <name evidence="19" type="ORF">NYF23_10535</name>
</gene>
<evidence type="ECO:0000256" key="16">
    <source>
        <dbReference type="PIRNR" id="PIRNR000204"/>
    </source>
</evidence>
<keyword evidence="14 16" id="KW-0472">Membrane</keyword>
<evidence type="ECO:0000256" key="4">
    <source>
        <dbReference type="ARBA" id="ARBA00011870"/>
    </source>
</evidence>
<protein>
    <recommendedName>
        <fullName evidence="6 16">NAD(P) transhydrogenase subunit beta</fullName>
        <ecNumber evidence="5 16">7.1.1.1</ecNumber>
    </recommendedName>
    <alternativeName>
        <fullName evidence="16">Nicotinamide nucleotide transhydrogenase subunit beta</fullName>
    </alternativeName>
</protein>
<feature type="transmembrane region" description="Helical" evidence="17">
    <location>
        <begin position="175"/>
        <end position="197"/>
    </location>
</feature>
<keyword evidence="20" id="KW-1185">Reference proteome</keyword>
<comment type="function">
    <text evidence="1 16">The transhydrogenation between NADH and NADP is coupled to respiration and ATP hydrolysis and functions as a proton pump across the membrane.</text>
</comment>
<keyword evidence="10 16" id="KW-0521">NADP</keyword>
<dbReference type="InterPro" id="IPR012136">
    <property type="entry name" value="NADH_DH_b"/>
</dbReference>